<name>A0A7W3P8C1_9ACTN</name>
<reference evidence="2 3" key="1">
    <citation type="submission" date="2020-07" db="EMBL/GenBank/DDBJ databases">
        <title>Sequencing the genomes of 1000 actinobacteria strains.</title>
        <authorList>
            <person name="Klenk H.-P."/>
        </authorList>
    </citation>
    <scope>NUCLEOTIDE SEQUENCE [LARGE SCALE GENOMIC DNA]</scope>
    <source>
        <strain evidence="2 3">DSM 21349</strain>
    </source>
</reference>
<accession>A0A7W3P8C1</accession>
<dbReference type="RefSeq" id="WP_182536538.1">
    <property type="nucleotide sequence ID" value="NZ_JACGXA010000001.1"/>
</dbReference>
<dbReference type="Proteomes" id="UP000580910">
    <property type="component" value="Unassembled WGS sequence"/>
</dbReference>
<organism evidence="2 3">
    <name type="scientific">Nocardioides ginsengisegetis</name>
    <dbReference type="NCBI Taxonomy" id="661491"/>
    <lineage>
        <taxon>Bacteria</taxon>
        <taxon>Bacillati</taxon>
        <taxon>Actinomycetota</taxon>
        <taxon>Actinomycetes</taxon>
        <taxon>Propionibacteriales</taxon>
        <taxon>Nocardioidaceae</taxon>
        <taxon>Nocardioides</taxon>
    </lineage>
</organism>
<evidence type="ECO:0000313" key="2">
    <source>
        <dbReference type="EMBL" id="MBA8802226.1"/>
    </source>
</evidence>
<evidence type="ECO:0000313" key="3">
    <source>
        <dbReference type="Proteomes" id="UP000580910"/>
    </source>
</evidence>
<dbReference type="AlphaFoldDB" id="A0A7W3P8C1"/>
<protein>
    <submittedName>
        <fullName evidence="2">Uncharacterized protein</fullName>
    </submittedName>
</protein>
<keyword evidence="1" id="KW-0472">Membrane</keyword>
<dbReference type="EMBL" id="JACGXA010000001">
    <property type="protein sequence ID" value="MBA8802226.1"/>
    <property type="molecule type" value="Genomic_DNA"/>
</dbReference>
<feature type="transmembrane region" description="Helical" evidence="1">
    <location>
        <begin position="38"/>
        <end position="61"/>
    </location>
</feature>
<gene>
    <name evidence="2" type="ORF">FB382_000517</name>
</gene>
<keyword evidence="1" id="KW-1133">Transmembrane helix</keyword>
<keyword evidence="3" id="KW-1185">Reference proteome</keyword>
<keyword evidence="1" id="KW-0812">Transmembrane</keyword>
<proteinExistence type="predicted"/>
<evidence type="ECO:0000256" key="1">
    <source>
        <dbReference type="SAM" id="Phobius"/>
    </source>
</evidence>
<comment type="caution">
    <text evidence="2">The sequence shown here is derived from an EMBL/GenBank/DDBJ whole genome shotgun (WGS) entry which is preliminary data.</text>
</comment>
<sequence length="195" mass="20241">MSEDTLRRLLDEGASGVEVGPVPLAAIGRRARRRRTSFVAGAAAAVVLSAGVGVGVAQVVAGHHGAGPAAPTKDYRRDEVPVFLPTGPEVLGGAHDLKLTVLTGRLVATHDDRCLVLESGDAVVPVFWPDGYEGLVHDGSGFSLLDGRGEVVAEVGDRVELGGTFLDPASWSGDDLCIPADQKSFLVRQAPTVVD</sequence>